<dbReference type="GO" id="GO:0003714">
    <property type="term" value="F:transcription corepressor activity"/>
    <property type="evidence" value="ECO:0007669"/>
    <property type="project" value="TreeGrafter"/>
</dbReference>
<feature type="compositionally biased region" description="Acidic residues" evidence="4">
    <location>
        <begin position="131"/>
        <end position="141"/>
    </location>
</feature>
<feature type="compositionally biased region" description="Polar residues" evidence="4">
    <location>
        <begin position="30"/>
        <end position="44"/>
    </location>
</feature>
<evidence type="ECO:0000313" key="5">
    <source>
        <dbReference type="EMBL" id="RZC32306.1"/>
    </source>
</evidence>
<dbReference type="GO" id="GO:0042273">
    <property type="term" value="P:ribosomal large subunit biogenesis"/>
    <property type="evidence" value="ECO:0007669"/>
    <property type="project" value="TreeGrafter"/>
</dbReference>
<name>A0A482VI72_ASBVE</name>
<dbReference type="GO" id="GO:0000122">
    <property type="term" value="P:negative regulation of transcription by RNA polymerase II"/>
    <property type="evidence" value="ECO:0007669"/>
    <property type="project" value="TreeGrafter"/>
</dbReference>
<dbReference type="PANTHER" id="PTHR12687:SF4">
    <property type="entry name" value="NUCLEOLAR COMPLEX PROTEIN 2 HOMOLOG"/>
    <property type="match status" value="1"/>
</dbReference>
<reference evidence="5 6" key="1">
    <citation type="submission" date="2017-03" db="EMBL/GenBank/DDBJ databases">
        <title>Genome of the blue death feigning beetle - Asbolus verrucosus.</title>
        <authorList>
            <person name="Rider S.D."/>
        </authorList>
    </citation>
    <scope>NUCLEOTIDE SEQUENCE [LARGE SCALE GENOMIC DNA]</scope>
    <source>
        <strain evidence="5">Butters</strain>
        <tissue evidence="5">Head and leg muscle</tissue>
    </source>
</reference>
<feature type="region of interest" description="Disordered" evidence="4">
    <location>
        <begin position="107"/>
        <end position="144"/>
    </location>
</feature>
<dbReference type="GO" id="GO:0030690">
    <property type="term" value="C:Noc1p-Noc2p complex"/>
    <property type="evidence" value="ECO:0007669"/>
    <property type="project" value="TreeGrafter"/>
</dbReference>
<keyword evidence="3" id="KW-0539">Nucleus</keyword>
<organism evidence="5 6">
    <name type="scientific">Asbolus verrucosus</name>
    <name type="common">Desert ironclad beetle</name>
    <dbReference type="NCBI Taxonomy" id="1661398"/>
    <lineage>
        <taxon>Eukaryota</taxon>
        <taxon>Metazoa</taxon>
        <taxon>Ecdysozoa</taxon>
        <taxon>Arthropoda</taxon>
        <taxon>Hexapoda</taxon>
        <taxon>Insecta</taxon>
        <taxon>Pterygota</taxon>
        <taxon>Neoptera</taxon>
        <taxon>Endopterygota</taxon>
        <taxon>Coleoptera</taxon>
        <taxon>Polyphaga</taxon>
        <taxon>Cucujiformia</taxon>
        <taxon>Tenebrionidae</taxon>
        <taxon>Pimeliinae</taxon>
        <taxon>Asbolus</taxon>
    </lineage>
</organism>
<gene>
    <name evidence="5" type="ORF">BDFB_002812</name>
</gene>
<feature type="compositionally biased region" description="Basic and acidic residues" evidence="4">
    <location>
        <begin position="73"/>
        <end position="89"/>
    </location>
</feature>
<evidence type="ECO:0000313" key="6">
    <source>
        <dbReference type="Proteomes" id="UP000292052"/>
    </source>
</evidence>
<feature type="region of interest" description="Disordered" evidence="4">
    <location>
        <begin position="1"/>
        <end position="89"/>
    </location>
</feature>
<dbReference type="OrthoDB" id="10266662at2759"/>
<proteinExistence type="inferred from homology"/>
<evidence type="ECO:0000256" key="1">
    <source>
        <dbReference type="ARBA" id="ARBA00004123"/>
    </source>
</evidence>
<dbReference type="GO" id="GO:0005730">
    <property type="term" value="C:nucleolus"/>
    <property type="evidence" value="ECO:0007669"/>
    <property type="project" value="TreeGrafter"/>
</dbReference>
<dbReference type="Pfam" id="PF03715">
    <property type="entry name" value="Noc2"/>
    <property type="match status" value="1"/>
</dbReference>
<evidence type="ECO:0000256" key="2">
    <source>
        <dbReference type="ARBA" id="ARBA00005907"/>
    </source>
</evidence>
<feature type="compositionally biased region" description="Acidic residues" evidence="4">
    <location>
        <begin position="108"/>
        <end position="118"/>
    </location>
</feature>
<feature type="compositionally biased region" description="Acidic residues" evidence="4">
    <location>
        <begin position="61"/>
        <end position="72"/>
    </location>
</feature>
<dbReference type="GO" id="GO:0042393">
    <property type="term" value="F:histone binding"/>
    <property type="evidence" value="ECO:0007669"/>
    <property type="project" value="TreeGrafter"/>
</dbReference>
<dbReference type="Proteomes" id="UP000292052">
    <property type="component" value="Unassembled WGS sequence"/>
</dbReference>
<evidence type="ECO:0000256" key="3">
    <source>
        <dbReference type="ARBA" id="ARBA00023242"/>
    </source>
</evidence>
<dbReference type="GO" id="GO:0030691">
    <property type="term" value="C:Noc2p-Noc3p complex"/>
    <property type="evidence" value="ECO:0007669"/>
    <property type="project" value="TreeGrafter"/>
</dbReference>
<comment type="caution">
    <text evidence="5">The sequence shown here is derived from an EMBL/GenBank/DDBJ whole genome shotgun (WGS) entry which is preliminary data.</text>
</comment>
<dbReference type="GO" id="GO:0005654">
    <property type="term" value="C:nucleoplasm"/>
    <property type="evidence" value="ECO:0007669"/>
    <property type="project" value="TreeGrafter"/>
</dbReference>
<dbReference type="InterPro" id="IPR016024">
    <property type="entry name" value="ARM-type_fold"/>
</dbReference>
<dbReference type="InterPro" id="IPR005343">
    <property type="entry name" value="Noc2"/>
</dbReference>
<feature type="non-terminal residue" evidence="5">
    <location>
        <position position="426"/>
    </location>
</feature>
<comment type="subcellular location">
    <subcellularLocation>
        <location evidence="1">Nucleus</location>
    </subcellularLocation>
</comment>
<keyword evidence="6" id="KW-1185">Reference proteome</keyword>
<dbReference type="SUPFAM" id="SSF48371">
    <property type="entry name" value="ARM repeat"/>
    <property type="match status" value="1"/>
</dbReference>
<dbReference type="STRING" id="1661398.A0A482VI72"/>
<accession>A0A482VI72</accession>
<dbReference type="AlphaFoldDB" id="A0A482VI72"/>
<evidence type="ECO:0000256" key="4">
    <source>
        <dbReference type="SAM" id="MobiDB-lite"/>
    </source>
</evidence>
<dbReference type="EMBL" id="QDEB01098152">
    <property type="protein sequence ID" value="RZC32306.1"/>
    <property type="molecule type" value="Genomic_DNA"/>
</dbReference>
<comment type="similarity">
    <text evidence="2">Belongs to the NOC2 family.</text>
</comment>
<protein>
    <submittedName>
        <fullName evidence="5">Nucleolar complex protein 2-like</fullName>
    </submittedName>
</protein>
<sequence>MAKIKKKPTSKPQKKTKKTIKKSKKKEDYSSMSVDNFLNKNFENSDSDEEEAIDASQPAPNDEEIEENDSEDEVQKHKEALSNLKDTDPEFFKFLQENDKKLLQFNVSDDEDNDDGDESAPHELPEQLEVASDESDFEDDQTATKDHGVVTLKMLKAWESEIQKDQSNRTITAVAQAFHAALLRVSAEEDQEPSQFKVEGSAAFNGVIQLCVIHLGPALRRFLRMAEGTKHPPHKCKKFTKIKGVLKDYFMDLSKLLGGVTSANIQTVLLKHLHYMTPFIISYPNIAKTILKRLIALWGKAEEGVRVLAFFCILRITNNQKVKFLDTVLKAMYMTYVKNSKFVSVGSLASINFMRRSLVEMLALDASVAYQHVFLYIRQLAIHLRNAITVHKKENIQAVYNWQYVNSLKLWGNFLSTTHSKPEIQQ</sequence>
<feature type="compositionally biased region" description="Basic residues" evidence="4">
    <location>
        <begin position="1"/>
        <end position="24"/>
    </location>
</feature>
<dbReference type="PANTHER" id="PTHR12687">
    <property type="entry name" value="NUCLEOLAR COMPLEX 2 AND RAD4-RELATED"/>
    <property type="match status" value="1"/>
</dbReference>